<keyword evidence="9" id="KW-0496">Mitochondrion</keyword>
<evidence type="ECO:0000256" key="3">
    <source>
        <dbReference type="ARBA" id="ARBA00007575"/>
    </source>
</evidence>
<sequence length="1186" mass="130046">MRSKNRFGTREKTPPFERNVHQLGQFSCRLGHVIFAASTARHLPTQTDADLGGGLIPHSFNSIVDDKESFIREMPSIQPNSWRFAKVMFLAYIATTASTRYGGRSFAAAFSTNAARSISTVSTSRNTAAAVAFMHKNRFGASAAAASTCSSGSITALRQSTVVASDLEKTLGVTHPGFEVISTDVVNEFGAYCTLYRHKKSGAELLSVATDDDNKCFGITFRTPPSDSTGVPHILEHSVLCGSRKYKTKDPFVQLLQGSLQTFLNAFTYPDRTCYVVASQNTKDFYNLINVYSDAVFHPRATSDPMVHAQEGWHLELEDVAEPLTYKGVVYNEMKGVYSSPDSLLQREAQQSIFPDNTYGVDSGGDPNEIPNLSFEQFADFHKKFYHPANSRIFFAGDDDVARRLEIMDEYLSDFGESPESKPASTIQWQAKNFDAPKKIRNPYPAGADQPETHMIMVNWLVNDKPMTALEEITISILDHLLMGTSSSILRKTLMESGLGDAITGGGLMSELMQGTFSVGLKGVKPENVEKVEELVMETLTKVVDEGFTEDAIAASMNTIEFDMREFNTGSFPKGLSLMLGSMREWVYDRSPTDALKFEGPLSELKETIATSGSKVFQDMINDLLLKNTHRSTIEMYPSKTLEEEQLKNEKDRLASIKASMSEEELQSIIDTTKELKKLQAAEDAPEARATIPSLELSDLKREVTEYPIDVTENEADTGITVVRHELGSTSGIAYAKLAVDVSGLSLDDVALLPLFTRMMLETGAGEYDSVALSRRIGMHTGGVSASVMISGVNAEGEDEGVVTSGEYLISKLTITGKATSDKVDELLSIFDLILRDANLDAKAKIIEILRQSKSQKESSIQGSGHATANARIRSRYSPIGYIGEKMNGISSLDTVKALLDQAENDFPSLLARLENIRNTILEKSTCRDGMILDLTGDKNVFETIQPSVEKFLLQLPGDSKGDKLQNFYTEVHPWVKHSKEEMTDNAPIVDEGFVVPTQVSYVGKGGRLYEEGEAVSGSTAVVSRFLGTGYMWDNVRVIGGAYGGFAQFEPRGGVMSFLSYRDPNLAGTIDVYDGAADALLASAKDMENDPEALTTAIIGAIADMDGALSPDQKGSTAFSRWLSRESPEQRQKYRDQVLNTKPSDFKEFAERLKALKDPSSAVVSSKAAFEDAARAGKTFNLKEVM</sequence>
<dbReference type="PANTHER" id="PTHR43016">
    <property type="entry name" value="PRESEQUENCE PROTEASE"/>
    <property type="match status" value="1"/>
</dbReference>
<dbReference type="SMART" id="SM01264">
    <property type="entry name" value="M16C_associated"/>
    <property type="match status" value="1"/>
</dbReference>
<gene>
    <name evidence="11" type="ORF">THAPSDRAFT_22863</name>
</gene>
<comment type="cofactor">
    <cofactor evidence="1">
        <name>Zn(2+)</name>
        <dbReference type="ChEBI" id="CHEBI:29105"/>
    </cofactor>
</comment>
<dbReference type="Pfam" id="PF05193">
    <property type="entry name" value="Peptidase_M16_C"/>
    <property type="match status" value="1"/>
</dbReference>
<dbReference type="InterPro" id="IPR055130">
    <property type="entry name" value="PreP_C"/>
</dbReference>
<dbReference type="InterPro" id="IPR011765">
    <property type="entry name" value="Pept_M16_N"/>
</dbReference>
<dbReference type="HOGENOM" id="CLU_009165_1_0_1"/>
<dbReference type="MEROPS" id="M16.012"/>
<dbReference type="InParanoid" id="B8C3L2"/>
<evidence type="ECO:0000256" key="8">
    <source>
        <dbReference type="ARBA" id="ARBA00023049"/>
    </source>
</evidence>
<keyword evidence="7" id="KW-0862">Zinc</keyword>
<reference evidence="11 12" key="1">
    <citation type="journal article" date="2004" name="Science">
        <title>The genome of the diatom Thalassiosira pseudonana: ecology, evolution, and metabolism.</title>
        <authorList>
            <person name="Armbrust E.V."/>
            <person name="Berges J.A."/>
            <person name="Bowler C."/>
            <person name="Green B.R."/>
            <person name="Martinez D."/>
            <person name="Putnam N.H."/>
            <person name="Zhou S."/>
            <person name="Allen A.E."/>
            <person name="Apt K.E."/>
            <person name="Bechner M."/>
            <person name="Brzezinski M.A."/>
            <person name="Chaal B.K."/>
            <person name="Chiovitti A."/>
            <person name="Davis A.K."/>
            <person name="Demarest M.S."/>
            <person name="Detter J.C."/>
            <person name="Glavina T."/>
            <person name="Goodstein D."/>
            <person name="Hadi M.Z."/>
            <person name="Hellsten U."/>
            <person name="Hildebrand M."/>
            <person name="Jenkins B.D."/>
            <person name="Jurka J."/>
            <person name="Kapitonov V.V."/>
            <person name="Kroger N."/>
            <person name="Lau W.W."/>
            <person name="Lane T.W."/>
            <person name="Larimer F.W."/>
            <person name="Lippmeier J.C."/>
            <person name="Lucas S."/>
            <person name="Medina M."/>
            <person name="Montsant A."/>
            <person name="Obornik M."/>
            <person name="Parker M.S."/>
            <person name="Palenik B."/>
            <person name="Pazour G.J."/>
            <person name="Richardson P.M."/>
            <person name="Rynearson T.A."/>
            <person name="Saito M.A."/>
            <person name="Schwartz D.C."/>
            <person name="Thamatrakoln K."/>
            <person name="Valentin K."/>
            <person name="Vardi A."/>
            <person name="Wilkerson F.P."/>
            <person name="Rokhsar D.S."/>
        </authorList>
    </citation>
    <scope>NUCLEOTIDE SEQUENCE [LARGE SCALE GENOMIC DNA]</scope>
    <source>
        <strain evidence="11 12">CCMP1335</strain>
    </source>
</reference>
<name>B8C3L2_THAPS</name>
<dbReference type="EMBL" id="CM000642">
    <property type="protein sequence ID" value="EED92139.1"/>
    <property type="molecule type" value="Genomic_DNA"/>
</dbReference>
<dbReference type="FunFam" id="3.30.830.10:FF:000009">
    <property type="entry name" value="Presequence protease, mitochondrial"/>
    <property type="match status" value="1"/>
</dbReference>
<proteinExistence type="inferred from homology"/>
<feature type="domain" description="Peptidase M16C associated" evidence="10">
    <location>
        <begin position="636"/>
        <end position="899"/>
    </location>
</feature>
<evidence type="ECO:0000256" key="4">
    <source>
        <dbReference type="ARBA" id="ARBA00022670"/>
    </source>
</evidence>
<evidence type="ECO:0000256" key="2">
    <source>
        <dbReference type="ARBA" id="ARBA00004173"/>
    </source>
</evidence>
<dbReference type="GO" id="GO:0004222">
    <property type="term" value="F:metalloendopeptidase activity"/>
    <property type="evidence" value="ECO:0000318"/>
    <property type="project" value="GO_Central"/>
</dbReference>
<evidence type="ECO:0000256" key="5">
    <source>
        <dbReference type="ARBA" id="ARBA00022723"/>
    </source>
</evidence>
<evidence type="ECO:0000256" key="7">
    <source>
        <dbReference type="ARBA" id="ARBA00022833"/>
    </source>
</evidence>
<keyword evidence="5" id="KW-0479">Metal-binding</keyword>
<dbReference type="eggNOG" id="KOG2019">
    <property type="taxonomic scope" value="Eukaryota"/>
</dbReference>
<dbReference type="PaxDb" id="35128-Thaps22863"/>
<dbReference type="PANTHER" id="PTHR43016:SF13">
    <property type="entry name" value="PRESEQUENCE PROTEASE, MITOCHONDRIAL"/>
    <property type="match status" value="1"/>
</dbReference>
<dbReference type="FunCoup" id="B8C3L2">
    <property type="interactions" value="271"/>
</dbReference>
<evidence type="ECO:0000256" key="6">
    <source>
        <dbReference type="ARBA" id="ARBA00022801"/>
    </source>
</evidence>
<dbReference type="STRING" id="35128.B8C3L2"/>
<evidence type="ECO:0000313" key="11">
    <source>
        <dbReference type="EMBL" id="EED92139.1"/>
    </source>
</evidence>
<protein>
    <recommendedName>
        <fullName evidence="10">Peptidase M16C associated domain-containing protein</fullName>
    </recommendedName>
</protein>
<dbReference type="RefSeq" id="XP_002290387.1">
    <property type="nucleotide sequence ID" value="XM_002290351.1"/>
</dbReference>
<keyword evidence="6" id="KW-0378">Hydrolase</keyword>
<keyword evidence="12" id="KW-1185">Reference proteome</keyword>
<keyword evidence="4" id="KW-0645">Protease</keyword>
<dbReference type="Pfam" id="PF00675">
    <property type="entry name" value="Peptidase_M16"/>
    <property type="match status" value="1"/>
</dbReference>
<evidence type="ECO:0000313" key="12">
    <source>
        <dbReference type="Proteomes" id="UP000001449"/>
    </source>
</evidence>
<evidence type="ECO:0000259" key="10">
    <source>
        <dbReference type="SMART" id="SM01264"/>
    </source>
</evidence>
<evidence type="ECO:0000256" key="9">
    <source>
        <dbReference type="ARBA" id="ARBA00023128"/>
    </source>
</evidence>
<dbReference type="InterPro" id="IPR007863">
    <property type="entry name" value="Peptidase_M16_C"/>
</dbReference>
<dbReference type="GO" id="GO:0046872">
    <property type="term" value="F:metal ion binding"/>
    <property type="evidence" value="ECO:0007669"/>
    <property type="project" value="UniProtKB-KW"/>
</dbReference>
<dbReference type="SUPFAM" id="SSF63411">
    <property type="entry name" value="LuxS/MPP-like metallohydrolase"/>
    <property type="match status" value="4"/>
</dbReference>
<dbReference type="KEGG" id="tps:THAPSDRAFT_22863"/>
<dbReference type="Proteomes" id="UP000001449">
    <property type="component" value="Chromosome 5"/>
</dbReference>
<dbReference type="FunFam" id="3.30.830.10:FF:000192">
    <property type="entry name" value="Metalloprotease"/>
    <property type="match status" value="1"/>
</dbReference>
<accession>B8C3L2</accession>
<dbReference type="Pfam" id="PF08367">
    <property type="entry name" value="M16C_assoc"/>
    <property type="match status" value="1"/>
</dbReference>
<dbReference type="GO" id="GO:0016485">
    <property type="term" value="P:protein processing"/>
    <property type="evidence" value="ECO:0000318"/>
    <property type="project" value="GO_Central"/>
</dbReference>
<dbReference type="InterPro" id="IPR011249">
    <property type="entry name" value="Metalloenz_LuxS/M16"/>
</dbReference>
<organism evidence="11 12">
    <name type="scientific">Thalassiosira pseudonana</name>
    <name type="common">Marine diatom</name>
    <name type="synonym">Cyclotella nana</name>
    <dbReference type="NCBI Taxonomy" id="35128"/>
    <lineage>
        <taxon>Eukaryota</taxon>
        <taxon>Sar</taxon>
        <taxon>Stramenopiles</taxon>
        <taxon>Ochrophyta</taxon>
        <taxon>Bacillariophyta</taxon>
        <taxon>Coscinodiscophyceae</taxon>
        <taxon>Thalassiosirophycidae</taxon>
        <taxon>Thalassiosirales</taxon>
        <taxon>Thalassiosiraceae</taxon>
        <taxon>Thalassiosira</taxon>
    </lineage>
</organism>
<comment type="similarity">
    <text evidence="3">Belongs to the peptidase M16 family. PreP subfamily.</text>
</comment>
<dbReference type="Gene3D" id="3.30.830.10">
    <property type="entry name" value="Metalloenzyme, LuxS/M16 peptidase-like"/>
    <property type="match status" value="4"/>
</dbReference>
<dbReference type="GeneID" id="7445226"/>
<dbReference type="OMA" id="NYLYYIR"/>
<dbReference type="Pfam" id="PF22516">
    <property type="entry name" value="PreP_C"/>
    <property type="match status" value="1"/>
</dbReference>
<keyword evidence="8" id="KW-0482">Metalloprotease</keyword>
<evidence type="ECO:0000256" key="1">
    <source>
        <dbReference type="ARBA" id="ARBA00001947"/>
    </source>
</evidence>
<reference evidence="11 12" key="2">
    <citation type="journal article" date="2008" name="Nature">
        <title>The Phaeodactylum genome reveals the evolutionary history of diatom genomes.</title>
        <authorList>
            <person name="Bowler C."/>
            <person name="Allen A.E."/>
            <person name="Badger J.H."/>
            <person name="Grimwood J."/>
            <person name="Jabbari K."/>
            <person name="Kuo A."/>
            <person name="Maheswari U."/>
            <person name="Martens C."/>
            <person name="Maumus F."/>
            <person name="Otillar R.P."/>
            <person name="Rayko E."/>
            <person name="Salamov A."/>
            <person name="Vandepoele K."/>
            <person name="Beszteri B."/>
            <person name="Gruber A."/>
            <person name="Heijde M."/>
            <person name="Katinka M."/>
            <person name="Mock T."/>
            <person name="Valentin K."/>
            <person name="Verret F."/>
            <person name="Berges J.A."/>
            <person name="Brownlee C."/>
            <person name="Cadoret J.P."/>
            <person name="Chiovitti A."/>
            <person name="Choi C.J."/>
            <person name="Coesel S."/>
            <person name="De Martino A."/>
            <person name="Detter J.C."/>
            <person name="Durkin C."/>
            <person name="Falciatore A."/>
            <person name="Fournet J."/>
            <person name="Haruta M."/>
            <person name="Huysman M.J."/>
            <person name="Jenkins B.D."/>
            <person name="Jiroutova K."/>
            <person name="Jorgensen R.E."/>
            <person name="Joubert Y."/>
            <person name="Kaplan A."/>
            <person name="Kroger N."/>
            <person name="Kroth P.G."/>
            <person name="La Roche J."/>
            <person name="Lindquist E."/>
            <person name="Lommer M."/>
            <person name="Martin-Jezequel V."/>
            <person name="Lopez P.J."/>
            <person name="Lucas S."/>
            <person name="Mangogna M."/>
            <person name="McGinnis K."/>
            <person name="Medlin L.K."/>
            <person name="Montsant A."/>
            <person name="Oudot-Le Secq M.P."/>
            <person name="Napoli C."/>
            <person name="Obornik M."/>
            <person name="Parker M.S."/>
            <person name="Petit J.L."/>
            <person name="Porcel B.M."/>
            <person name="Poulsen N."/>
            <person name="Robison M."/>
            <person name="Rychlewski L."/>
            <person name="Rynearson T.A."/>
            <person name="Schmutz J."/>
            <person name="Shapiro H."/>
            <person name="Siaut M."/>
            <person name="Stanley M."/>
            <person name="Sussman M.R."/>
            <person name="Taylor A.R."/>
            <person name="Vardi A."/>
            <person name="von Dassow P."/>
            <person name="Vyverman W."/>
            <person name="Willis A."/>
            <person name="Wyrwicz L.S."/>
            <person name="Rokhsar D.S."/>
            <person name="Weissenbach J."/>
            <person name="Armbrust E.V."/>
            <person name="Green B.R."/>
            <person name="Van de Peer Y."/>
            <person name="Grigoriev I.V."/>
        </authorList>
    </citation>
    <scope>NUCLEOTIDE SEQUENCE [LARGE SCALE GENOMIC DNA]</scope>
    <source>
        <strain evidence="11 12">CCMP1335</strain>
    </source>
</reference>
<dbReference type="InterPro" id="IPR013578">
    <property type="entry name" value="Peptidase_M16C_assoc"/>
</dbReference>
<dbReference type="AlphaFoldDB" id="B8C3L2"/>
<comment type="subcellular location">
    <subcellularLocation>
        <location evidence="2">Mitochondrion</location>
    </subcellularLocation>
</comment>
<dbReference type="FunFam" id="3.30.830.10:FF:000034">
    <property type="entry name" value="presequence protease 1, chloroplastic/mitochondrial"/>
    <property type="match status" value="1"/>
</dbReference>
<dbReference type="GO" id="GO:0005739">
    <property type="term" value="C:mitochondrion"/>
    <property type="evidence" value="ECO:0007669"/>
    <property type="project" value="UniProtKB-SubCell"/>
</dbReference>